<protein>
    <submittedName>
        <fullName evidence="1">Uncharacterized protein</fullName>
    </submittedName>
</protein>
<reference evidence="1 2" key="1">
    <citation type="submission" date="2018-01" db="EMBL/GenBank/DDBJ databases">
        <title>Lactobacillus phages that infect wine-derived L. plantarum strains.</title>
        <authorList>
            <person name="Kyrkou I."/>
            <person name="Hestbjerg Hansen L."/>
        </authorList>
    </citation>
    <scope>NUCLEOTIDE SEQUENCE [LARGE SCALE GENOMIC DNA]</scope>
</reference>
<dbReference type="GeneID" id="54988720"/>
<dbReference type="KEGG" id="vg:54988720"/>
<evidence type="ECO:0000313" key="2">
    <source>
        <dbReference type="Proteomes" id="UP000240437"/>
    </source>
</evidence>
<dbReference type="EMBL" id="MG765276">
    <property type="protein sequence ID" value="AUV59810.1"/>
    <property type="molecule type" value="Genomic_DNA"/>
</dbReference>
<dbReference type="Proteomes" id="UP000240437">
    <property type="component" value="Segment"/>
</dbReference>
<organism evidence="1 2">
    <name type="scientific">Lactobacillus phage Nyseid</name>
    <dbReference type="NCBI Taxonomy" id="2079432"/>
    <lineage>
        <taxon>Viruses</taxon>
        <taxon>Duplodnaviria</taxon>
        <taxon>Heunggongvirae</taxon>
        <taxon>Uroviricota</taxon>
        <taxon>Caudoviricetes</taxon>
        <taxon>Tybeckvirinae</taxon>
        <taxon>Lenusvirus</taxon>
        <taxon>Lenusvirus nyseid</taxon>
    </lineage>
</organism>
<keyword evidence="2" id="KW-1185">Reference proteome</keyword>
<sequence>MNIGWRVDNMGEWSDAYKPIDGFELETVYIGTISSNGIQYQCVDKNLEVVKLNIARRYNNLAHVYGARHLDASDFDLRSGVNDTAYYTGIHAYILIIPYLI</sequence>
<accession>A0A2K9VC66</accession>
<name>A0A2K9VC66_9CAUD</name>
<dbReference type="RefSeq" id="YP_009798270.1">
    <property type="nucleotide sequence ID" value="NC_047925.1"/>
</dbReference>
<proteinExistence type="predicted"/>
<evidence type="ECO:0000313" key="1">
    <source>
        <dbReference type="EMBL" id="AUV59810.1"/>
    </source>
</evidence>